<dbReference type="Proteomes" id="UP000021816">
    <property type="component" value="Unassembled WGS sequence"/>
</dbReference>
<dbReference type="Pfam" id="PF00271">
    <property type="entry name" value="Helicase_C"/>
    <property type="match status" value="1"/>
</dbReference>
<accession>A0A011NIE8</accession>
<keyword evidence="4" id="KW-0067">ATP-binding</keyword>
<dbReference type="GO" id="GO:0004386">
    <property type="term" value="F:helicase activity"/>
    <property type="evidence" value="ECO:0007669"/>
    <property type="project" value="UniProtKB-KW"/>
</dbReference>
<dbReference type="SUPFAM" id="SSF52540">
    <property type="entry name" value="P-loop containing nucleoside triphosphate hydrolases"/>
    <property type="match status" value="2"/>
</dbReference>
<dbReference type="AlphaFoldDB" id="A0A011NIE8"/>
<keyword evidence="2 7" id="KW-0378">Hydrolase</keyword>
<gene>
    <name evidence="7" type="primary">rapA_1</name>
    <name evidence="7" type="ORF">AW10_00349</name>
</gene>
<keyword evidence="3" id="KW-0347">Helicase</keyword>
<dbReference type="PANTHER" id="PTHR10799">
    <property type="entry name" value="SNF2/RAD54 HELICASE FAMILY"/>
    <property type="match status" value="1"/>
</dbReference>
<keyword evidence="1" id="KW-0547">Nucleotide-binding</keyword>
<name>A0A011NIE8_9PROT</name>
<dbReference type="InterPro" id="IPR057342">
    <property type="entry name" value="DEXDc_RapA"/>
</dbReference>
<comment type="caution">
    <text evidence="7">The sequence shown here is derived from an EMBL/GenBank/DDBJ whole genome shotgun (WGS) entry which is preliminary data.</text>
</comment>
<organism evidence="7 8">
    <name type="scientific">Candidatus Accumulibacter appositus</name>
    <dbReference type="NCBI Taxonomy" id="1454003"/>
    <lineage>
        <taxon>Bacteria</taxon>
        <taxon>Pseudomonadati</taxon>
        <taxon>Pseudomonadota</taxon>
        <taxon>Betaproteobacteria</taxon>
        <taxon>Candidatus Accumulibacter</taxon>
    </lineage>
</organism>
<dbReference type="PROSITE" id="PS51194">
    <property type="entry name" value="HELICASE_CTER"/>
    <property type="match status" value="1"/>
</dbReference>
<dbReference type="Pfam" id="PF00176">
    <property type="entry name" value="SNF2-rel_dom"/>
    <property type="match status" value="1"/>
</dbReference>
<dbReference type="CDD" id="cd18011">
    <property type="entry name" value="DEXDc_RapA"/>
    <property type="match status" value="1"/>
</dbReference>
<evidence type="ECO:0000313" key="8">
    <source>
        <dbReference type="Proteomes" id="UP000021816"/>
    </source>
</evidence>
<sequence length="945" mass="106413">MGESGFSVGDWCWLTRQASPCRVIERQDVWGECAYRVWLPAKDAVVRARTLDLAPLASIRPTVEQILHTSAAAKLLDALEDNLLLAPIQSSVVPLPHQLYALNRAISRNRIRYLLADEVGLGKTIEAGLVLRELKLRGRVKRILVVAPKGLVRQWQAEMRLHFGEKFQFIEPSELAAFRQWRSGAVGDEDNLWRMHDQVICSLDSVKPLEARRGWSLEQLNTYNRERFEDLISASWDLVIIDEAHRMGGSTEHVARYKLGAALAEASPYLLLLSATPHQGKTDQFMRLMQLLDREAFPDESSVSRDRVRPFVIRTEKRASINAEGQPLFKPRVTRLQAVAWQARHNAQQRLYEAVTDYVRHGYNQAMAAKQRHIGFLMILMQRLVTSSTAAIRTTLEKRQALLEAPQPQGNLFENTSPDEWADLDGQSQVDLAVQASGWELEKSEVETLLELARETEGSGTDAKAEALLELIYKLQQEENDPALKVLIFTEFVPTQAMLAHYLESRGFSVVTLNGGMDLDARSRAQQVFSKDVRVLISTDAGGEGLNLQFCHVIVNFDMPWNPMRIEQRIGRVDRIGQHHVVRAINFVLEDTVEHRVRQVLEEKLEVIAQEFGVDKASDVMDSVEADPMFDELFVHGLQNPDAIEQECDAVVSQLRTTLAESKKSSDLLSEEHDLDADDARKWRDHPAQFWLERAITSGLAARGAQLGTSATKVGKAWRVKWADGSESAQACFDARTADENPELDWVTLEDPRARAVISELPRFVAGQPLPVIRVTGLPDSVRGIWSLWEISLLAEGLSRKRFLPVFVTEDGRTFVPTAKRVWDLLLTETVDVRAVSGAEDAVRWFDASQAAARTQGERIFKELLDEHRTRLKEERERASYAFEARSQAIGRIGLPAVREHRRKRLKQEHDARMASLGDAEASVPDLNAVMLVRVSGDVLPGGQP</sequence>
<dbReference type="EMBL" id="JEMX01000010">
    <property type="protein sequence ID" value="EXI82563.1"/>
    <property type="molecule type" value="Genomic_DNA"/>
</dbReference>
<dbReference type="InterPro" id="IPR038718">
    <property type="entry name" value="SNF2-like_sf"/>
</dbReference>
<feature type="domain" description="Helicase ATP-binding" evidence="5">
    <location>
        <begin position="104"/>
        <end position="295"/>
    </location>
</feature>
<dbReference type="EC" id="3.6.4.-" evidence="7"/>
<dbReference type="PATRIC" id="fig|1454003.3.peg.356"/>
<proteinExistence type="predicted"/>
<dbReference type="Gene3D" id="3.40.50.10810">
    <property type="entry name" value="Tandem AAA-ATPase domain"/>
    <property type="match status" value="1"/>
</dbReference>
<dbReference type="PROSITE" id="PS51192">
    <property type="entry name" value="HELICASE_ATP_BIND_1"/>
    <property type="match status" value="1"/>
</dbReference>
<dbReference type="GO" id="GO:0005524">
    <property type="term" value="F:ATP binding"/>
    <property type="evidence" value="ECO:0007669"/>
    <property type="project" value="UniProtKB-KW"/>
</dbReference>
<evidence type="ECO:0000259" key="5">
    <source>
        <dbReference type="PROSITE" id="PS51192"/>
    </source>
</evidence>
<evidence type="ECO:0000313" key="7">
    <source>
        <dbReference type="EMBL" id="EXI82563.1"/>
    </source>
</evidence>
<dbReference type="CDD" id="cd18793">
    <property type="entry name" value="SF2_C_SNF"/>
    <property type="match status" value="1"/>
</dbReference>
<evidence type="ECO:0000256" key="3">
    <source>
        <dbReference type="ARBA" id="ARBA00022806"/>
    </source>
</evidence>
<dbReference type="Gene3D" id="3.40.50.300">
    <property type="entry name" value="P-loop containing nucleotide triphosphate hydrolases"/>
    <property type="match status" value="1"/>
</dbReference>
<reference evidence="7 8" key="1">
    <citation type="submission" date="2014-02" db="EMBL/GenBank/DDBJ databases">
        <title>Expanding our view of genomic diversity in Candidatus Accumulibacter clades.</title>
        <authorList>
            <person name="Skennerton C.T."/>
            <person name="Barr J.J."/>
            <person name="Slater F.R."/>
            <person name="Bond P.L."/>
            <person name="Tyson G.W."/>
        </authorList>
    </citation>
    <scope>NUCLEOTIDE SEQUENCE [LARGE SCALE GENOMIC DNA]</scope>
    <source>
        <strain evidence="8">BA-92</strain>
    </source>
</reference>
<evidence type="ECO:0000256" key="1">
    <source>
        <dbReference type="ARBA" id="ARBA00022741"/>
    </source>
</evidence>
<dbReference type="InterPro" id="IPR001650">
    <property type="entry name" value="Helicase_C-like"/>
</dbReference>
<dbReference type="InterPro" id="IPR000330">
    <property type="entry name" value="SNF2_N"/>
</dbReference>
<protein>
    <submittedName>
        <fullName evidence="7">RNA polymerase-associated protein RapA</fullName>
        <ecNumber evidence="7">3.6.4.-</ecNumber>
    </submittedName>
</protein>
<dbReference type="GO" id="GO:0016787">
    <property type="term" value="F:hydrolase activity"/>
    <property type="evidence" value="ECO:0007669"/>
    <property type="project" value="UniProtKB-KW"/>
</dbReference>
<dbReference type="InterPro" id="IPR049730">
    <property type="entry name" value="SNF2/RAD54-like_C"/>
</dbReference>
<dbReference type="SMART" id="SM00487">
    <property type="entry name" value="DEXDc"/>
    <property type="match status" value="1"/>
</dbReference>
<dbReference type="SMART" id="SM00490">
    <property type="entry name" value="HELICc"/>
    <property type="match status" value="1"/>
</dbReference>
<evidence type="ECO:0000256" key="4">
    <source>
        <dbReference type="ARBA" id="ARBA00022840"/>
    </source>
</evidence>
<dbReference type="InterPro" id="IPR014001">
    <property type="entry name" value="Helicase_ATP-bd"/>
</dbReference>
<dbReference type="STRING" id="1454003.AW10_00349"/>
<evidence type="ECO:0000259" key="6">
    <source>
        <dbReference type="PROSITE" id="PS51194"/>
    </source>
</evidence>
<evidence type="ECO:0000256" key="2">
    <source>
        <dbReference type="ARBA" id="ARBA00022801"/>
    </source>
</evidence>
<feature type="domain" description="Helicase C-terminal" evidence="6">
    <location>
        <begin position="467"/>
        <end position="625"/>
    </location>
</feature>
<dbReference type="InterPro" id="IPR027417">
    <property type="entry name" value="P-loop_NTPase"/>
</dbReference>